<dbReference type="InterPro" id="IPR011460">
    <property type="entry name" value="Lcl_C"/>
</dbReference>
<gene>
    <name evidence="2" type="ORF">METZ01_LOCUS280917</name>
</gene>
<organism evidence="2">
    <name type="scientific">marine metagenome</name>
    <dbReference type="NCBI Taxonomy" id="408172"/>
    <lineage>
        <taxon>unclassified sequences</taxon>
        <taxon>metagenomes</taxon>
        <taxon>ecological metagenomes</taxon>
    </lineage>
</organism>
<feature type="domain" description="Lcl C-terminal" evidence="1">
    <location>
        <begin position="75"/>
        <end position="165"/>
    </location>
</feature>
<protein>
    <recommendedName>
        <fullName evidence="1">Lcl C-terminal domain-containing protein</fullName>
    </recommendedName>
</protein>
<sequence length="167" mass="18362">MKITIAVLVLFFMSSLPAHAACSKSEICAMLGKMNHFSILDKCPSAGPLLAECKKVKETTLEDLPPAEFIDNGNGTVTDTVNKLVWMKKGEHDKEGKLNKVKLKIAKKLAAASSAAGRSDWRIPSLSEFKTLFFPKRILNAGGKKAWINPIFDDGLGHYYWTSTTCD</sequence>
<feature type="non-terminal residue" evidence="2">
    <location>
        <position position="167"/>
    </location>
</feature>
<dbReference type="EMBL" id="UINC01082888">
    <property type="protein sequence ID" value="SVC28063.1"/>
    <property type="molecule type" value="Genomic_DNA"/>
</dbReference>
<accession>A0A382KWZ9</accession>
<name>A0A382KWZ9_9ZZZZ</name>
<proteinExistence type="predicted"/>
<reference evidence="2" key="1">
    <citation type="submission" date="2018-05" db="EMBL/GenBank/DDBJ databases">
        <authorList>
            <person name="Lanie J.A."/>
            <person name="Ng W.-L."/>
            <person name="Kazmierczak K.M."/>
            <person name="Andrzejewski T.M."/>
            <person name="Davidsen T.M."/>
            <person name="Wayne K.J."/>
            <person name="Tettelin H."/>
            <person name="Glass J.I."/>
            <person name="Rusch D."/>
            <person name="Podicherti R."/>
            <person name="Tsui H.-C.T."/>
            <person name="Winkler M.E."/>
        </authorList>
    </citation>
    <scope>NUCLEOTIDE SEQUENCE</scope>
</reference>
<evidence type="ECO:0000259" key="1">
    <source>
        <dbReference type="Pfam" id="PF07603"/>
    </source>
</evidence>
<dbReference type="AlphaFoldDB" id="A0A382KWZ9"/>
<evidence type="ECO:0000313" key="2">
    <source>
        <dbReference type="EMBL" id="SVC28063.1"/>
    </source>
</evidence>
<dbReference type="Pfam" id="PF07603">
    <property type="entry name" value="Lcl_C"/>
    <property type="match status" value="1"/>
</dbReference>